<dbReference type="AlphaFoldDB" id="A0A0B0IJV8"/>
<evidence type="ECO:0000313" key="11">
    <source>
        <dbReference type="Proteomes" id="UP000030832"/>
    </source>
</evidence>
<keyword evidence="11" id="KW-1185">Reference proteome</keyword>
<protein>
    <submittedName>
        <fullName evidence="10">D-ribose transporter ATP-binding protein</fullName>
    </submittedName>
</protein>
<dbReference type="InterPro" id="IPR017871">
    <property type="entry name" value="ABC_transporter-like_CS"/>
</dbReference>
<dbReference type="PROSITE" id="PS50893">
    <property type="entry name" value="ABC_TRANSPORTER_2"/>
    <property type="match status" value="2"/>
</dbReference>
<keyword evidence="3" id="KW-1003">Cell membrane</keyword>
<dbReference type="CDD" id="cd03215">
    <property type="entry name" value="ABC_Carb_Monos_II"/>
    <property type="match status" value="1"/>
</dbReference>
<keyword evidence="6 10" id="KW-0067">ATP-binding</keyword>
<proteinExistence type="predicted"/>
<evidence type="ECO:0000256" key="8">
    <source>
        <dbReference type="ARBA" id="ARBA00023136"/>
    </source>
</evidence>
<evidence type="ECO:0000256" key="3">
    <source>
        <dbReference type="ARBA" id="ARBA00022475"/>
    </source>
</evidence>
<dbReference type="InterPro" id="IPR027417">
    <property type="entry name" value="P-loop_NTPase"/>
</dbReference>
<dbReference type="Proteomes" id="UP000030832">
    <property type="component" value="Unassembled WGS sequence"/>
</dbReference>
<evidence type="ECO:0000256" key="1">
    <source>
        <dbReference type="ARBA" id="ARBA00004202"/>
    </source>
</evidence>
<dbReference type="PROSITE" id="PS00211">
    <property type="entry name" value="ABC_TRANSPORTER_1"/>
    <property type="match status" value="1"/>
</dbReference>
<dbReference type="PANTHER" id="PTHR43790:SF9">
    <property type="entry name" value="GALACTOFURANOSE TRANSPORTER ATP-BINDING PROTEIN YTFR"/>
    <property type="match status" value="1"/>
</dbReference>
<keyword evidence="5" id="KW-0547">Nucleotide-binding</keyword>
<accession>A0A0B0IJV8</accession>
<keyword evidence="2" id="KW-0813">Transport</keyword>
<dbReference type="Gene3D" id="3.40.50.300">
    <property type="entry name" value="P-loop containing nucleotide triphosphate hydrolases"/>
    <property type="match status" value="2"/>
</dbReference>
<keyword evidence="8" id="KW-0472">Membrane</keyword>
<evidence type="ECO:0000256" key="2">
    <source>
        <dbReference type="ARBA" id="ARBA00022448"/>
    </source>
</evidence>
<keyword evidence="4" id="KW-0677">Repeat</keyword>
<dbReference type="STRING" id="333138.LQ50_02585"/>
<keyword evidence="7" id="KW-1278">Translocase</keyword>
<dbReference type="InterPro" id="IPR003593">
    <property type="entry name" value="AAA+_ATPase"/>
</dbReference>
<dbReference type="GO" id="GO:0005524">
    <property type="term" value="F:ATP binding"/>
    <property type="evidence" value="ECO:0007669"/>
    <property type="project" value="UniProtKB-KW"/>
</dbReference>
<feature type="domain" description="ABC transporter" evidence="9">
    <location>
        <begin position="250"/>
        <end position="489"/>
    </location>
</feature>
<dbReference type="GO" id="GO:0016887">
    <property type="term" value="F:ATP hydrolysis activity"/>
    <property type="evidence" value="ECO:0007669"/>
    <property type="project" value="InterPro"/>
</dbReference>
<evidence type="ECO:0000313" key="10">
    <source>
        <dbReference type="EMBL" id="KHF41610.1"/>
    </source>
</evidence>
<reference evidence="10 11" key="1">
    <citation type="submission" date="2014-09" db="EMBL/GenBank/DDBJ databases">
        <title>Genome sequencing and annotation of Bacillus Okhensis strain Kh10-101T.</title>
        <authorList>
            <person name="Prakash J.S."/>
        </authorList>
    </citation>
    <scope>NUCLEOTIDE SEQUENCE [LARGE SCALE GENOMIC DNA]</scope>
    <source>
        <strain evidence="11">Kh10-101T</strain>
    </source>
</reference>
<dbReference type="RefSeq" id="WP_034625711.1">
    <property type="nucleotide sequence ID" value="NZ_JRJU01000002.1"/>
</dbReference>
<evidence type="ECO:0000256" key="7">
    <source>
        <dbReference type="ARBA" id="ARBA00022967"/>
    </source>
</evidence>
<evidence type="ECO:0000256" key="4">
    <source>
        <dbReference type="ARBA" id="ARBA00022737"/>
    </source>
</evidence>
<organism evidence="10 11">
    <name type="scientific">Halalkalibacter okhensis</name>
    <dbReference type="NCBI Taxonomy" id="333138"/>
    <lineage>
        <taxon>Bacteria</taxon>
        <taxon>Bacillati</taxon>
        <taxon>Bacillota</taxon>
        <taxon>Bacilli</taxon>
        <taxon>Bacillales</taxon>
        <taxon>Bacillaceae</taxon>
        <taxon>Halalkalibacter</taxon>
    </lineage>
</organism>
<evidence type="ECO:0000256" key="6">
    <source>
        <dbReference type="ARBA" id="ARBA00022840"/>
    </source>
</evidence>
<sequence length="492" mass="54482">MSILEMKRISKSFPGVKALKDIELEVRKGEVHGLLGANGAGKSTLMKVLSGVIQPDEGEIYFKGEKVEFSSPLDAQHKGIVIIHQELSLVPMLSVAENIFLGRLFGSKYNVNWKEVHEKATYYLKQVGTDINPATIVRDLSVAQMQQVEIAKALSFNADLIIMDEPSAVLSGSELTQLFETIKTLIKQGVTVIYISHRLEEIDRICNRITIMRDGEAIDTKVVKETSREEIIRGIVGRDVEEEYPTMETLELGDEILSVNNLSLKGKLRNVSFQLKKGEILGIAGLVGAGRTEIARCIFGADKFDEGELVYKGKKINVSNPRKAIELGIALVPEDRKEHGLITKFSLNRNFTMAALKKINKLGFIRWFKENEASKELVQKLSIKTPSIHQLAVNLSGGNQQKVVVAKYLFSDADILILDEPTRGVDVGARREIYTVIQDLVKNGKSVLLISSDWAELIALSDRIVVLHEGQVKGELAGSEASPEKILQKALV</sequence>
<feature type="domain" description="ABC transporter" evidence="9">
    <location>
        <begin position="4"/>
        <end position="239"/>
    </location>
</feature>
<dbReference type="SMART" id="SM00382">
    <property type="entry name" value="AAA"/>
    <property type="match status" value="2"/>
</dbReference>
<dbReference type="PANTHER" id="PTHR43790">
    <property type="entry name" value="CARBOHYDRATE TRANSPORT ATP-BINDING PROTEIN MG119-RELATED"/>
    <property type="match status" value="1"/>
</dbReference>
<comment type="subcellular location">
    <subcellularLocation>
        <location evidence="1">Cell membrane</location>
        <topology evidence="1">Peripheral membrane protein</topology>
    </subcellularLocation>
</comment>
<gene>
    <name evidence="10" type="ORF">LQ50_02585</name>
</gene>
<evidence type="ECO:0000259" key="9">
    <source>
        <dbReference type="PROSITE" id="PS50893"/>
    </source>
</evidence>
<dbReference type="EMBL" id="JRJU01000002">
    <property type="protein sequence ID" value="KHF41610.1"/>
    <property type="molecule type" value="Genomic_DNA"/>
</dbReference>
<dbReference type="SUPFAM" id="SSF52540">
    <property type="entry name" value="P-loop containing nucleoside triphosphate hydrolases"/>
    <property type="match status" value="2"/>
</dbReference>
<dbReference type="GO" id="GO:0005886">
    <property type="term" value="C:plasma membrane"/>
    <property type="evidence" value="ECO:0007669"/>
    <property type="project" value="UniProtKB-SubCell"/>
</dbReference>
<dbReference type="FunFam" id="3.40.50.300:FF:000127">
    <property type="entry name" value="Ribose import ATP-binding protein RbsA"/>
    <property type="match status" value="1"/>
</dbReference>
<dbReference type="eggNOG" id="COG1129">
    <property type="taxonomic scope" value="Bacteria"/>
</dbReference>
<dbReference type="InterPro" id="IPR050107">
    <property type="entry name" value="ABC_carbohydrate_import_ATPase"/>
</dbReference>
<dbReference type="CDD" id="cd03216">
    <property type="entry name" value="ABC_Carb_Monos_I"/>
    <property type="match status" value="1"/>
</dbReference>
<name>A0A0B0IJV8_9BACI</name>
<evidence type="ECO:0000256" key="5">
    <source>
        <dbReference type="ARBA" id="ARBA00022741"/>
    </source>
</evidence>
<dbReference type="InterPro" id="IPR003439">
    <property type="entry name" value="ABC_transporter-like_ATP-bd"/>
</dbReference>
<dbReference type="Pfam" id="PF00005">
    <property type="entry name" value="ABC_tran"/>
    <property type="match status" value="2"/>
</dbReference>
<comment type="caution">
    <text evidence="10">The sequence shown here is derived from an EMBL/GenBank/DDBJ whole genome shotgun (WGS) entry which is preliminary data.</text>
</comment>